<dbReference type="RefSeq" id="NP_149685.1">
    <property type="nucleotide sequence ID" value="NC_003038.1"/>
</dbReference>
<reference evidence="1 2" key="3">
    <citation type="journal article" date="1987" name="Virology">
        <title>Molecular cloning and physical mapping of the genome of insect iridescent virus type 6: further evidence for circular permutation of the viral genome.</title>
        <authorList>
            <person name="Schnitzler P."/>
            <person name="Soltau J.B."/>
            <person name="Fischer M."/>
            <person name="Reisner H."/>
            <person name="Scholz J."/>
            <person name="Delius H."/>
            <person name="Darai G."/>
        </authorList>
    </citation>
    <scope>NUCLEOTIDE SEQUENCE [LARGE SCALE GENOMIC DNA]</scope>
</reference>
<evidence type="ECO:0000313" key="1">
    <source>
        <dbReference type="EMBL" id="AAK82084.1"/>
    </source>
</evidence>
<organismHost>
    <name type="scientific">Gryllus campestris</name>
    <dbReference type="NCBI Taxonomy" id="58607"/>
</organismHost>
<reference evidence="1 2" key="10">
    <citation type="journal article" date="1994" name="Nucleic Acids Res.">
        <title>Identification of genes encoding zinc finger proteins, non-histone chromosomal HMG protein homologue, and a putative GTP phosphohydrolase in the genome of Chilo iridescent virus.</title>
        <authorList>
            <person name="Schnitzler P."/>
            <person name="Hug M."/>
            <person name="Handermann M."/>
            <person name="Janssen W."/>
            <person name="Koonin E.V."/>
            <person name="Delius H."/>
            <person name="Darai C."/>
        </authorList>
    </citation>
    <scope>NUCLEOTIDE SEQUENCE [LARGE SCALE GENOMIC DNA]</scope>
</reference>
<proteinExistence type="predicted"/>
<reference evidence="1 2" key="7">
    <citation type="journal article" date="1993" name="J. Gen. Virol.">
        <title>Identification of the gene encoding the major capsid protein of insect iridescent virus type 6 by polymerase chain reaction.</title>
        <authorList>
            <person name="Stohwasser R."/>
            <person name="Raab K."/>
            <person name="Schnitzler P."/>
            <person name="Janssen W."/>
            <person name="Darai G."/>
        </authorList>
    </citation>
    <scope>NUCLEOTIDE SEQUENCE [LARGE SCALE GENOMIC DNA]</scope>
</reference>
<reference evidence="1 2" key="8">
    <citation type="journal article" date="1994" name="Intervirology">
        <title>Identification of the primary structure and the coding capacity of the genome of insect iridescent virus type 6 between the genome coordinates 0.310 and 0.347 (7990 bp).</title>
        <authorList>
            <person name="Sonntag K.C."/>
            <person name="Schnitzler P."/>
            <person name="Janssen W."/>
            <person name="Darai G."/>
        </authorList>
    </citation>
    <scope>NUCLEOTIDE SEQUENCE [LARGE SCALE GENOMIC DNA]</scope>
</reference>
<reference evidence="1 2" key="15">
    <citation type="journal article" date="2001" name="Virology">
        <title>Analysis of the first complete DNA sequence of an invertebrate iridovirus: coding strategy of the genome of Chilo iridescent virus.</title>
        <authorList>
            <person name="Jakob N.J."/>
            <person name="Muller K."/>
            <person name="Bahr U."/>
            <person name="Darai G."/>
        </authorList>
    </citation>
    <scope>NUCLEOTIDE SEQUENCE [LARGE SCALE GENOMIC DNA]</scope>
</reference>
<organismHost>
    <name type="scientific">Gryllus bimaculatus</name>
    <name type="common">Two-spotted cricket</name>
    <dbReference type="NCBI Taxonomy" id="6999"/>
</organismHost>
<reference evidence="1 2" key="5">
    <citation type="journal article" date="1992" name="Virus Genes">
        <title>Identification and mapping of origins of DNA replication within the DNA sequences of the genome of insect iridescent virus type 6.</title>
        <authorList>
            <person name="Handermann M."/>
            <person name="Schnitzler P."/>
            <person name="Rosen-Wolff A."/>
            <person name="Raab K."/>
            <person name="Sonntag K.C."/>
            <person name="Darai G."/>
        </authorList>
    </citation>
    <scope>NUCLEOTIDE SEQUENCE [LARGE SCALE GENOMIC DNA]</scope>
</reference>
<reference evidence="1 2" key="1">
    <citation type="journal article" date="1984" name="J. Virol.">
        <title>DNA analysis of insect iridescent virus 6: evidence for circular permutation and terminal redundancy.</title>
        <authorList>
            <person name="Delius H."/>
            <person name="Darai G."/>
            <person name="Fluegel R.M."/>
        </authorList>
    </citation>
    <scope>NUCLEOTIDE SEQUENCE [LARGE SCALE GENOMIC DNA]</scope>
</reference>
<reference evidence="1 2" key="6">
    <citation type="journal article" date="1992" name="Virus Genes">
        <title>Characterization of the third origin of DNA replication of the genome of insect iridescent virus type 6.</title>
        <authorList>
            <person name="Sonntag K.C."/>
            <person name="Darai G."/>
        </authorList>
    </citation>
    <scope>NUCLEOTIDE SEQUENCE [LARGE SCALE GENOMIC DNA]</scope>
</reference>
<dbReference type="GeneID" id="1733234"/>
<reference evidence="1 2" key="2">
    <citation type="journal article" date="1986" name="Med. Microbiol. Immunol.">
        <title>Insect iridescent virus type 6 induced toxic degenerative hepatitis in mice.</title>
        <authorList>
            <person name="Lorbacher de Ruiz H."/>
            <person name="Gelderblom H."/>
            <person name="Hofmann W."/>
            <person name="Darai G."/>
        </authorList>
    </citation>
    <scope>NUCLEOTIDE SEQUENCE [LARGE SCALE GENOMIC DNA]</scope>
</reference>
<reference evidence="1 2" key="13">
    <citation type="journal article" date="1998" name="Virus Genes">
        <title>Identification of a thymidylate synthase gene within the genome of Chilo iridescent virus.</title>
        <authorList>
            <person name="Muller K."/>
            <person name="Tidona C.A."/>
            <person name="Bahr U."/>
            <person name="Darai G."/>
        </authorList>
    </citation>
    <scope>NUCLEOTIDE SEQUENCE [LARGE SCALE GENOMIC DNA]</scope>
</reference>
<sequence length="112" mass="11422">MGAVVVANALTVDPAGTETANAPLDSVHPANAFWPERSTYCLFATSVGLRGGFDVMFAPGPITKLPVRVPPDKGKNGPPLICDELIDPGGPELILFAADPGLSSATPDPAAV</sequence>
<accession>Q91FU9</accession>
<name>Q91FU9_IIV6</name>
<organism evidence="1 2">
    <name type="scientific">Invertebrate iridescent virus 6</name>
    <name type="common">IIV-6</name>
    <name type="synonym">Chilo iridescent virus</name>
    <dbReference type="NCBI Taxonomy" id="176652"/>
    <lineage>
        <taxon>Viruses</taxon>
        <taxon>Varidnaviria</taxon>
        <taxon>Bamfordvirae</taxon>
        <taxon>Nucleocytoviricota</taxon>
        <taxon>Megaviricetes</taxon>
        <taxon>Pimascovirales</taxon>
        <taxon>Pimascovirales incertae sedis</taxon>
        <taxon>Iridoviridae</taxon>
        <taxon>Betairidovirinae</taxon>
        <taxon>Iridovirus</taxon>
        <taxon>Iridovirus chilo1</taxon>
    </lineage>
</organism>
<dbReference type="EMBL" id="AF303741">
    <property type="protein sequence ID" value="AAK82084.1"/>
    <property type="molecule type" value="Genomic_DNA"/>
</dbReference>
<reference evidence="1 2" key="11">
    <citation type="journal article" date="1994" name="Virus Genes">
        <title>Chilo iridescent virus encodes a putative helicase belonging to a distinct family within the "DEAD/H" superfamily: implications for the evolution of large DNA viruses.</title>
        <authorList>
            <person name="Sonntag K.C."/>
            <person name="Schnitzler P."/>
            <person name="Koonin E.V."/>
            <person name="Darai G."/>
        </authorList>
    </citation>
    <scope>NUCLEOTIDE SEQUENCE [LARGE SCALE GENOMIC DNA]</scope>
</reference>
<dbReference type="Proteomes" id="UP000001359">
    <property type="component" value="Segment"/>
</dbReference>
<evidence type="ECO:0000313" key="2">
    <source>
        <dbReference type="Proteomes" id="UP000001359"/>
    </source>
</evidence>
<protein>
    <submittedName>
        <fullName evidence="1">222R</fullName>
    </submittedName>
</protein>
<reference evidence="1 2" key="12">
    <citation type="journal article" date="1997" name="Virus Genes">
        <title>The DNA sequence of Chilo iridescent virus between the genome coordinates 0.101 and 0.391; similarities in coding strategy between insect and vertebrate iridoviruses.</title>
        <authorList>
            <person name="Bahr U."/>
            <person name="Tidona C.A."/>
            <person name="Darai G."/>
        </authorList>
    </citation>
    <scope>NUCLEOTIDE SEQUENCE [LARGE SCALE GENOMIC DNA]</scope>
</reference>
<reference evidence="1 2" key="9">
    <citation type="journal article" date="1994" name="J. Gen. Virol.">
        <title>Insect iridescent virus type 6 encodes a polypeptide related to the largest subunit of eukaryotic RNA polymerase II.</title>
        <authorList>
            <person name="Schnitzler P."/>
            <person name="Sonntag K.C."/>
            <person name="Muller M."/>
            <person name="Janssen W."/>
            <person name="Bugert J.J."/>
            <person name="Koonin E.V."/>
            <person name="Darai G."/>
        </authorList>
    </citation>
    <scope>NUCLEOTIDE SEQUENCE [LARGE SCALE GENOMIC DNA]</scope>
</reference>
<organismHost>
    <name type="scientific">Chilo suppressalis</name>
    <name type="common">Asiatic rice borer moth</name>
    <dbReference type="NCBI Taxonomy" id="168631"/>
</organismHost>
<organismHost>
    <name type="scientific">Acheta domesticus</name>
    <name type="common">House cricket</name>
    <dbReference type="NCBI Taxonomy" id="6997"/>
</organismHost>
<reference evidence="1 2" key="4">
    <citation type="journal article" date="1988" name="Virology">
        <title>Identification and characterization of the repetitive DNA element in the genome of insect iridescent virus type 6.</title>
        <authorList>
            <person name="Fischer M."/>
            <person name="Schnitzler P."/>
            <person name="Delius H."/>
            <person name="Darai G."/>
        </authorList>
    </citation>
    <scope>NUCLEOTIDE SEQUENCE [LARGE SCALE GENOMIC DNA]</scope>
</reference>
<organismHost>
    <name type="scientific">Spodoptera frugiperda</name>
    <name type="common">Fall armyworm</name>
    <dbReference type="NCBI Taxonomy" id="7108"/>
</organismHost>
<reference evidence="1 2" key="14">
    <citation type="journal article" date="1999" name="Virus Genes">
        <title>Identification of a gene cluster within the genome of Chilo iridescent virus encoding enzymes involved in viral DNA replication and processing.</title>
        <authorList>
            <person name="Muller K."/>
            <person name="Tidona C.A."/>
            <person name="Darai G."/>
        </authorList>
    </citation>
    <scope>NUCLEOTIDE SEQUENCE [LARGE SCALE GENOMIC DNA]</scope>
</reference>
<keyword evidence="2" id="KW-1185">Reference proteome</keyword>
<dbReference type="KEGG" id="vg:1733234"/>